<comment type="caution">
    <text evidence="1">The sequence shown here is derived from an EMBL/GenBank/DDBJ whole genome shotgun (WGS) entry which is preliminary data.</text>
</comment>
<evidence type="ECO:0000313" key="1">
    <source>
        <dbReference type="EMBL" id="MDQ0285893.1"/>
    </source>
</evidence>
<dbReference type="RefSeq" id="WP_307400370.1">
    <property type="nucleotide sequence ID" value="NZ_JAUSUX010000006.1"/>
</dbReference>
<dbReference type="EMBL" id="JAUSUX010000006">
    <property type="protein sequence ID" value="MDQ0285893.1"/>
    <property type="molecule type" value="Genomic_DNA"/>
</dbReference>
<accession>A0ABU0B372</accession>
<dbReference type="Proteomes" id="UP001225644">
    <property type="component" value="Unassembled WGS sequence"/>
</dbReference>
<gene>
    <name evidence="1" type="ORF">J2Z49_000998</name>
</gene>
<name>A0ABU0B372_9FIRM</name>
<evidence type="ECO:0000313" key="2">
    <source>
        <dbReference type="Proteomes" id="UP001225644"/>
    </source>
</evidence>
<organism evidence="1 2">
    <name type="scientific">Desulfofundulus luciae</name>
    <dbReference type="NCBI Taxonomy" id="74702"/>
    <lineage>
        <taxon>Bacteria</taxon>
        <taxon>Bacillati</taxon>
        <taxon>Bacillota</taxon>
        <taxon>Clostridia</taxon>
        <taxon>Eubacteriales</taxon>
        <taxon>Peptococcaceae</taxon>
        <taxon>Desulfofundulus</taxon>
    </lineage>
</organism>
<proteinExistence type="predicted"/>
<reference evidence="1 2" key="1">
    <citation type="submission" date="2023-07" db="EMBL/GenBank/DDBJ databases">
        <title>Genomic Encyclopedia of Type Strains, Phase IV (KMG-IV): sequencing the most valuable type-strain genomes for metagenomic binning, comparative biology and taxonomic classification.</title>
        <authorList>
            <person name="Goeker M."/>
        </authorList>
    </citation>
    <scope>NUCLEOTIDE SEQUENCE [LARGE SCALE GENOMIC DNA]</scope>
    <source>
        <strain evidence="1 2">DSM 12396</strain>
    </source>
</reference>
<sequence length="49" mass="5124">MQERSAGGSTGEPGAAICLVTADILLQSYLNASSRRWVNTLQSANVGTK</sequence>
<keyword evidence="2" id="KW-1185">Reference proteome</keyword>
<protein>
    <submittedName>
        <fullName evidence="1">Uncharacterized protein</fullName>
    </submittedName>
</protein>